<dbReference type="InterPro" id="IPR010982">
    <property type="entry name" value="Lambda_DNA-bd_dom_sf"/>
</dbReference>
<reference evidence="5 6" key="1">
    <citation type="submission" date="2016-12" db="EMBL/GenBank/DDBJ databases">
        <title>Draft genome sequence of Fusarium oxysporum causing rot on Narcissus.</title>
        <authorList>
            <person name="Armitage A.D."/>
            <person name="Taylor A."/>
            <person name="Clarkson J.P."/>
            <person name="Harrison R.J."/>
            <person name="Jackson A.C."/>
        </authorList>
    </citation>
    <scope>NUCLEOTIDE SEQUENCE [LARGE SCALE GENOMIC DNA]</scope>
    <source>
        <strain evidence="5 6">N139</strain>
    </source>
</reference>
<dbReference type="AlphaFoldDB" id="A0A4Q2V869"/>
<dbReference type="PROSITE" id="PS50943">
    <property type="entry name" value="HTH_CROC1"/>
    <property type="match status" value="1"/>
</dbReference>
<comment type="caution">
    <text evidence="5">The sequence shown here is derived from an EMBL/GenBank/DDBJ whole genome shotgun (WGS) entry which is preliminary data.</text>
</comment>
<dbReference type="InterPro" id="IPR001387">
    <property type="entry name" value="Cro/C1-type_HTH"/>
</dbReference>
<accession>A0A4Q2V869</accession>
<dbReference type="Proteomes" id="UP000290540">
    <property type="component" value="Unassembled WGS sequence"/>
</dbReference>
<evidence type="ECO:0000256" key="3">
    <source>
        <dbReference type="ARBA" id="ARBA00035107"/>
    </source>
</evidence>
<comment type="function">
    <text evidence="3">Transcriptional coactivator that stimulates GCN4-dependent transcriptional activity by bridging the DNA-binding region of GCN4 and TBP (SPT15), thereby recruiting TBP to GCN4-bound promoters. Involved in induction of the ribosome quality control (RQC) pathway; a pathway that degrades nascent peptide chains during problematic translation. Required to prevent stalled ribosomes from frameshifting.</text>
</comment>
<feature type="domain" description="HTH cro/C1-type" evidence="4">
    <location>
        <begin position="11"/>
        <end position="65"/>
    </location>
</feature>
<comment type="similarity">
    <text evidence="1">Belongs to the MBF1 family.</text>
</comment>
<sequence length="335" mass="37515">MRSLQEFAETMREAKKARRLTVNELATRTGLSAQSVRHVLEGATAPRLTNAMALAQELGFELMLVPREAAQSLVQRQHAGRTVVSAHIEWVRDNRGLEAAFREACSAVRKREAEVNDWWESRFFVLRVLENGSKKLWPTTEGHVSRAYDLQDCDEDVPEFFYCDEDGQLYPVTVGQQSRCNTDVEAPFVSSSPPVGTQPVACRADSSRERYSAWVSLRAAMGWPRWGLPCGGAGLDGSWWLVCTRECARKTKRNGRMNTKVWNLMYVAGNPAMFTRVTANADNPMKRAEALAGAEVVARNGWRAWVEHHATGKRIFESAQEQAHRATLSATDSVT</sequence>
<evidence type="ECO:0000256" key="2">
    <source>
        <dbReference type="ARBA" id="ARBA00014317"/>
    </source>
</evidence>
<evidence type="ECO:0000313" key="6">
    <source>
        <dbReference type="Proteomes" id="UP000290540"/>
    </source>
</evidence>
<dbReference type="GO" id="GO:0003677">
    <property type="term" value="F:DNA binding"/>
    <property type="evidence" value="ECO:0007669"/>
    <property type="project" value="InterPro"/>
</dbReference>
<evidence type="ECO:0000259" key="4">
    <source>
        <dbReference type="PROSITE" id="PS50943"/>
    </source>
</evidence>
<name>A0A4Q2V869_FUSOX</name>
<dbReference type="Gene3D" id="1.10.260.40">
    <property type="entry name" value="lambda repressor-like DNA-binding domains"/>
    <property type="match status" value="1"/>
</dbReference>
<evidence type="ECO:0000256" key="1">
    <source>
        <dbReference type="ARBA" id="ARBA00009802"/>
    </source>
</evidence>
<protein>
    <recommendedName>
        <fullName evidence="2">Multiprotein-bridging factor 1</fullName>
    </recommendedName>
</protein>
<gene>
    <name evidence="5" type="ORF">BFJ63_vAg13996</name>
</gene>
<dbReference type="Pfam" id="PF01381">
    <property type="entry name" value="HTH_3"/>
    <property type="match status" value="1"/>
</dbReference>
<dbReference type="CDD" id="cd00093">
    <property type="entry name" value="HTH_XRE"/>
    <property type="match status" value="1"/>
</dbReference>
<dbReference type="EMBL" id="MQTW01000159">
    <property type="protein sequence ID" value="RYC83164.1"/>
    <property type="molecule type" value="Genomic_DNA"/>
</dbReference>
<dbReference type="SMART" id="SM00530">
    <property type="entry name" value="HTH_XRE"/>
    <property type="match status" value="1"/>
</dbReference>
<proteinExistence type="inferred from homology"/>
<organism evidence="5 6">
    <name type="scientific">Fusarium oxysporum f. sp. narcissi</name>
    <dbReference type="NCBI Taxonomy" id="451672"/>
    <lineage>
        <taxon>Eukaryota</taxon>
        <taxon>Fungi</taxon>
        <taxon>Dikarya</taxon>
        <taxon>Ascomycota</taxon>
        <taxon>Pezizomycotina</taxon>
        <taxon>Sordariomycetes</taxon>
        <taxon>Hypocreomycetidae</taxon>
        <taxon>Hypocreales</taxon>
        <taxon>Nectriaceae</taxon>
        <taxon>Fusarium</taxon>
        <taxon>Fusarium oxysporum species complex</taxon>
    </lineage>
</organism>
<dbReference type="SUPFAM" id="SSF47413">
    <property type="entry name" value="lambda repressor-like DNA-binding domains"/>
    <property type="match status" value="1"/>
</dbReference>
<evidence type="ECO:0000313" key="5">
    <source>
        <dbReference type="EMBL" id="RYC83164.1"/>
    </source>
</evidence>